<evidence type="ECO:0000313" key="4">
    <source>
        <dbReference type="Proteomes" id="UP001498771"/>
    </source>
</evidence>
<evidence type="ECO:0000313" key="3">
    <source>
        <dbReference type="EMBL" id="KAK7202422.1"/>
    </source>
</evidence>
<feature type="compositionally biased region" description="Low complexity" evidence="1">
    <location>
        <begin position="23"/>
        <end position="49"/>
    </location>
</feature>
<accession>A0ABR1EY03</accession>
<evidence type="ECO:0000259" key="2">
    <source>
        <dbReference type="Pfam" id="PF03427"/>
    </source>
</evidence>
<evidence type="ECO:0000256" key="1">
    <source>
        <dbReference type="SAM" id="MobiDB-lite"/>
    </source>
</evidence>
<dbReference type="Pfam" id="PF03427">
    <property type="entry name" value="CBM_19"/>
    <property type="match status" value="1"/>
</dbReference>
<comment type="caution">
    <text evidence="3">The sequence shown here is derived from an EMBL/GenBank/DDBJ whole genome shotgun (WGS) entry which is preliminary data.</text>
</comment>
<sequence>MVGGDGFTTTAIISVATMTSVQTPSTVYESSTSETDTETASSATTSVASFNSDPITVTEEETVTAPAVTTTLTESTTTTAETTSDATTTVATTETKLTFVPRAPFTATVSILDETSTASAAESATSSASSSGTPVSCPVEGAACAVHGELACNGYSYGQCVWGTWVVRQCYTGLACMDDGDEIACDYPGPSGVQACSESGISTDSAKLMKRGVWDDDLEYNHEMAESNDIWQHMHRKAKRSITHDHVLRKPVARRDESPFYDAELGKKHHPHVPMRKLHAHEDKPAPAARPRPRHLQHMKAAILKREEAGTAAATVTGMAAMPTMLQKVEFCPDGTSTTYIAGSATTTATASASATASADSSELEDLTLDSSDNNTYLLRVVTQQVNSTTFVGTLYAAPLTNSPIGQNWKFSFTSDDTITSVSRGELVAGDDGSYSINSIATQEGKRYMAIKVTFWGTYNTDS</sequence>
<protein>
    <recommendedName>
        <fullName evidence="2">Carbohydrate-binding module family 19 domain-containing protein</fullName>
    </recommendedName>
</protein>
<dbReference type="GeneID" id="90039349"/>
<organism evidence="3 4">
    <name type="scientific">Myxozyma melibiosi</name>
    <dbReference type="NCBI Taxonomy" id="54550"/>
    <lineage>
        <taxon>Eukaryota</taxon>
        <taxon>Fungi</taxon>
        <taxon>Dikarya</taxon>
        <taxon>Ascomycota</taxon>
        <taxon>Saccharomycotina</taxon>
        <taxon>Lipomycetes</taxon>
        <taxon>Lipomycetales</taxon>
        <taxon>Lipomycetaceae</taxon>
        <taxon>Myxozyma</taxon>
    </lineage>
</organism>
<proteinExistence type="predicted"/>
<dbReference type="RefSeq" id="XP_064765455.1">
    <property type="nucleotide sequence ID" value="XM_064913837.1"/>
</dbReference>
<keyword evidence="4" id="KW-1185">Reference proteome</keyword>
<dbReference type="InterPro" id="IPR005089">
    <property type="entry name" value="CBM19"/>
</dbReference>
<feature type="region of interest" description="Disordered" evidence="1">
    <location>
        <begin position="22"/>
        <end position="54"/>
    </location>
</feature>
<feature type="domain" description="Carbohydrate-binding module family 19" evidence="2">
    <location>
        <begin position="124"/>
        <end position="178"/>
    </location>
</feature>
<dbReference type="Proteomes" id="UP001498771">
    <property type="component" value="Unassembled WGS sequence"/>
</dbReference>
<name>A0ABR1EY03_9ASCO</name>
<dbReference type="EMBL" id="JBBJBU010000018">
    <property type="protein sequence ID" value="KAK7202422.1"/>
    <property type="molecule type" value="Genomic_DNA"/>
</dbReference>
<reference evidence="3 4" key="1">
    <citation type="submission" date="2024-03" db="EMBL/GenBank/DDBJ databases">
        <title>Genome-scale model development and genomic sequencing of the oleaginous clade Lipomyces.</title>
        <authorList>
            <consortium name="Lawrence Berkeley National Laboratory"/>
            <person name="Czajka J.J."/>
            <person name="Han Y."/>
            <person name="Kim J."/>
            <person name="Mondo S.J."/>
            <person name="Hofstad B.A."/>
            <person name="Robles A."/>
            <person name="Haridas S."/>
            <person name="Riley R."/>
            <person name="LaButti K."/>
            <person name="Pangilinan J."/>
            <person name="Andreopoulos W."/>
            <person name="Lipzen A."/>
            <person name="Yan J."/>
            <person name="Wang M."/>
            <person name="Ng V."/>
            <person name="Grigoriev I.V."/>
            <person name="Spatafora J.W."/>
            <person name="Magnuson J.K."/>
            <person name="Baker S.E."/>
            <person name="Pomraning K.R."/>
        </authorList>
    </citation>
    <scope>NUCLEOTIDE SEQUENCE [LARGE SCALE GENOMIC DNA]</scope>
    <source>
        <strain evidence="3 4">Phaff 52-87</strain>
    </source>
</reference>
<gene>
    <name evidence="3" type="ORF">BZA70DRAFT_286147</name>
</gene>